<dbReference type="Proteomes" id="UP001320272">
    <property type="component" value="Unassembled WGS sequence"/>
</dbReference>
<gene>
    <name evidence="6" type="ORF">HOP59_23100</name>
</gene>
<feature type="domain" description="Polypeptide-transport-associated ShlB-type" evidence="5">
    <location>
        <begin position="2"/>
        <end position="72"/>
    </location>
</feature>
<evidence type="ECO:0000256" key="2">
    <source>
        <dbReference type="ARBA" id="ARBA00022692"/>
    </source>
</evidence>
<evidence type="ECO:0000259" key="4">
    <source>
        <dbReference type="Pfam" id="PF03865"/>
    </source>
</evidence>
<protein>
    <submittedName>
        <fullName evidence="6">ShlB/FhaC/HecB family hemolysin secretion/activation protein</fullName>
    </submittedName>
</protein>
<dbReference type="InterPro" id="IPR051544">
    <property type="entry name" value="TPS_OM_transporter"/>
</dbReference>
<keyword evidence="7" id="KW-1185">Reference proteome</keyword>
<dbReference type="Pfam" id="PF08479">
    <property type="entry name" value="POTRA_2"/>
    <property type="match status" value="1"/>
</dbReference>
<proteinExistence type="predicted"/>
<keyword evidence="1" id="KW-1134">Transmembrane beta strand</keyword>
<accession>A0ABS9AYY8</accession>
<sequence length="483" mass="52888">MEFTGVNVFTHEQLTSLIAHEIGRPLSFAELQEMARVIEQHYHDSGYRLVKVVIPDQAFADGQHLKLAVFEGWLGNVEVEGNQRYSDSRVVQTLAAAGLQTSQAFTMEDAERALTLLNRRSGIEVSSTLRPGQEAGSTDMLVDVRESNRVAGSVEVNNYGSKNSGEHRVVPSLKLPNVTGRGDELNFIGMHTLDSGNAYFGYVAYQTPVNVVGTSVHAYASKGNVSIGREFKVLEIEGDSSSWGLGVSQDYVLSSRNIINLEAWLEAQNLEQTMLGFTTSDDRTRKLRFGASLDKSDIGGRTLASVNLHQGLGDTLGAMENDSAFSSRSYAGADNDFTKLTFDLIRLQRLSDRVLLMPRLSGQYAFDSVIASEQWSVGGFNSVLGHPSSAYSGDSGFTASLEGRYALIQGDDRFQLLARADHGQVFIKTPFIDQDDSTDISGFGIGLLVRPIDSVDLRVDWGVPVGSKTEDSSYVYAQARYRF</sequence>
<keyword evidence="3" id="KW-0998">Cell outer membrane</keyword>
<dbReference type="PANTHER" id="PTHR34597:SF1">
    <property type="entry name" value="HEME_HEMOPEXIN TRANSPORTER PROTEIN HUXB"/>
    <property type="match status" value="1"/>
</dbReference>
<dbReference type="Gene3D" id="2.40.160.50">
    <property type="entry name" value="membrane protein fhac: a member of the omp85/tpsb transporter family"/>
    <property type="match status" value="1"/>
</dbReference>
<organism evidence="6 7">
    <name type="scientific">Billgrantia aerodenitrificans</name>
    <dbReference type="NCBI Taxonomy" id="2733483"/>
    <lineage>
        <taxon>Bacteria</taxon>
        <taxon>Pseudomonadati</taxon>
        <taxon>Pseudomonadota</taxon>
        <taxon>Gammaproteobacteria</taxon>
        <taxon>Oceanospirillales</taxon>
        <taxon>Halomonadaceae</taxon>
        <taxon>Billgrantia</taxon>
    </lineage>
</organism>
<comment type="caution">
    <text evidence="6">The sequence shown here is derived from an EMBL/GenBank/DDBJ whole genome shotgun (WGS) entry which is preliminary data.</text>
</comment>
<name>A0ABS9AYY8_9GAMM</name>
<dbReference type="Pfam" id="PF03865">
    <property type="entry name" value="ShlB"/>
    <property type="match status" value="1"/>
</dbReference>
<keyword evidence="1" id="KW-0472">Membrane</keyword>
<evidence type="ECO:0000313" key="6">
    <source>
        <dbReference type="EMBL" id="MCE8027019.1"/>
    </source>
</evidence>
<dbReference type="EMBL" id="JABFTV010000022">
    <property type="protein sequence ID" value="MCE8027019.1"/>
    <property type="molecule type" value="Genomic_DNA"/>
</dbReference>
<dbReference type="PANTHER" id="PTHR34597">
    <property type="entry name" value="SLR1661 PROTEIN"/>
    <property type="match status" value="1"/>
</dbReference>
<evidence type="ECO:0000256" key="3">
    <source>
        <dbReference type="ARBA" id="ARBA00023237"/>
    </source>
</evidence>
<evidence type="ECO:0000313" key="7">
    <source>
        <dbReference type="Proteomes" id="UP001320272"/>
    </source>
</evidence>
<reference evidence="6 7" key="1">
    <citation type="journal article" date="2021" name="Front. Microbiol.">
        <title>Aerobic Denitrification and Heterotrophic Sulfur Oxidation in the Genus Halomonas Revealed by Six Novel Species Characterizations and Genome-Based Analysis.</title>
        <authorList>
            <person name="Wang L."/>
            <person name="Shao Z."/>
        </authorList>
    </citation>
    <scope>NUCLEOTIDE SEQUENCE [LARGE SCALE GENOMIC DNA]</scope>
    <source>
        <strain evidence="6 7">MCCC 1A11058</strain>
    </source>
</reference>
<evidence type="ECO:0000256" key="1">
    <source>
        <dbReference type="ARBA" id="ARBA00022452"/>
    </source>
</evidence>
<dbReference type="Gene3D" id="3.10.20.310">
    <property type="entry name" value="membrane protein fhac"/>
    <property type="match status" value="1"/>
</dbReference>
<evidence type="ECO:0000259" key="5">
    <source>
        <dbReference type="Pfam" id="PF08479"/>
    </source>
</evidence>
<dbReference type="InterPro" id="IPR013686">
    <property type="entry name" value="Polypept-transport_assoc_ShlB"/>
</dbReference>
<feature type="domain" description="Haemolysin activator HlyB C-terminal" evidence="4">
    <location>
        <begin position="136"/>
        <end position="447"/>
    </location>
</feature>
<dbReference type="InterPro" id="IPR005565">
    <property type="entry name" value="Hemolysn_activator_HlyB_C"/>
</dbReference>
<keyword evidence="2" id="KW-0812">Transmembrane</keyword>